<dbReference type="RefSeq" id="WP_078922224.1">
    <property type="nucleotide sequence ID" value="NZ_FUYB01000006.1"/>
</dbReference>
<evidence type="ECO:0000313" key="10">
    <source>
        <dbReference type="EMBL" id="SKA77184.1"/>
    </source>
</evidence>
<feature type="transmembrane region" description="Helical" evidence="8">
    <location>
        <begin position="281"/>
        <end position="303"/>
    </location>
</feature>
<dbReference type="GO" id="GO:0005886">
    <property type="term" value="C:plasma membrane"/>
    <property type="evidence" value="ECO:0007669"/>
    <property type="project" value="UniProtKB-SubCell"/>
</dbReference>
<dbReference type="GO" id="GO:1990961">
    <property type="term" value="P:xenobiotic detoxification by transmembrane export across the plasma membrane"/>
    <property type="evidence" value="ECO:0007669"/>
    <property type="project" value="InterPro"/>
</dbReference>
<evidence type="ECO:0000256" key="1">
    <source>
        <dbReference type="ARBA" id="ARBA00004651"/>
    </source>
</evidence>
<dbReference type="InterPro" id="IPR011701">
    <property type="entry name" value="MFS"/>
</dbReference>
<gene>
    <name evidence="10" type="ORF">SAMN02745130_01756</name>
</gene>
<feature type="transmembrane region" description="Helical" evidence="8">
    <location>
        <begin position="166"/>
        <end position="184"/>
    </location>
</feature>
<evidence type="ECO:0000256" key="4">
    <source>
        <dbReference type="ARBA" id="ARBA00022475"/>
    </source>
</evidence>
<evidence type="ECO:0000256" key="2">
    <source>
        <dbReference type="ARBA" id="ARBA00006236"/>
    </source>
</evidence>
<evidence type="ECO:0000256" key="7">
    <source>
        <dbReference type="ARBA" id="ARBA00023136"/>
    </source>
</evidence>
<dbReference type="Proteomes" id="UP000190460">
    <property type="component" value="Unassembled WGS sequence"/>
</dbReference>
<feature type="domain" description="Major facilitator superfamily (MFS) profile" evidence="9">
    <location>
        <begin position="8"/>
        <end position="395"/>
    </location>
</feature>
<evidence type="ECO:0000256" key="3">
    <source>
        <dbReference type="ARBA" id="ARBA00022448"/>
    </source>
</evidence>
<feature type="transmembrane region" description="Helical" evidence="8">
    <location>
        <begin position="342"/>
        <end position="365"/>
    </location>
</feature>
<keyword evidence="7 8" id="KW-0472">Membrane</keyword>
<feature type="transmembrane region" description="Helical" evidence="8">
    <location>
        <begin position="47"/>
        <end position="66"/>
    </location>
</feature>
<feature type="transmembrane region" description="Helical" evidence="8">
    <location>
        <begin position="309"/>
        <end position="330"/>
    </location>
</feature>
<organism evidence="10 11">
    <name type="scientific">Thiothrix eikelboomii</name>
    <dbReference type="NCBI Taxonomy" id="92487"/>
    <lineage>
        <taxon>Bacteria</taxon>
        <taxon>Pseudomonadati</taxon>
        <taxon>Pseudomonadota</taxon>
        <taxon>Gammaproteobacteria</taxon>
        <taxon>Thiotrichales</taxon>
        <taxon>Thiotrichaceae</taxon>
        <taxon>Thiothrix</taxon>
    </lineage>
</organism>
<dbReference type="PANTHER" id="PTHR23502">
    <property type="entry name" value="MAJOR FACILITATOR SUPERFAMILY"/>
    <property type="match status" value="1"/>
</dbReference>
<evidence type="ECO:0000256" key="8">
    <source>
        <dbReference type="RuleBase" id="RU365088"/>
    </source>
</evidence>
<dbReference type="GO" id="GO:0042910">
    <property type="term" value="F:xenobiotic transmembrane transporter activity"/>
    <property type="evidence" value="ECO:0007669"/>
    <property type="project" value="InterPro"/>
</dbReference>
<dbReference type="InterPro" id="IPR036259">
    <property type="entry name" value="MFS_trans_sf"/>
</dbReference>
<keyword evidence="3 8" id="KW-0813">Transport</keyword>
<keyword evidence="4" id="KW-1003">Cell membrane</keyword>
<protein>
    <recommendedName>
        <fullName evidence="8">Bcr/CflA family efflux transporter</fullName>
    </recommendedName>
</protein>
<dbReference type="NCBIfam" id="TIGR00710">
    <property type="entry name" value="efflux_Bcr_CflA"/>
    <property type="match status" value="1"/>
</dbReference>
<evidence type="ECO:0000256" key="5">
    <source>
        <dbReference type="ARBA" id="ARBA00022692"/>
    </source>
</evidence>
<comment type="caution">
    <text evidence="8">Lacks conserved residue(s) required for the propagation of feature annotation.</text>
</comment>
<keyword evidence="11" id="KW-1185">Reference proteome</keyword>
<dbReference type="AlphaFoldDB" id="A0A1T4WIM1"/>
<keyword evidence="5 8" id="KW-0812">Transmembrane</keyword>
<feature type="transmembrane region" description="Helical" evidence="8">
    <location>
        <begin position="136"/>
        <end position="160"/>
    </location>
</feature>
<feature type="transmembrane region" description="Helical" evidence="8">
    <location>
        <begin position="103"/>
        <end position="124"/>
    </location>
</feature>
<dbReference type="OrthoDB" id="5670831at2"/>
<dbReference type="PANTHER" id="PTHR23502:SF132">
    <property type="entry name" value="POLYAMINE TRANSPORTER 2-RELATED"/>
    <property type="match status" value="1"/>
</dbReference>
<feature type="transmembrane region" description="Helical" evidence="8">
    <location>
        <begin position="371"/>
        <end position="389"/>
    </location>
</feature>
<comment type="similarity">
    <text evidence="2 8">Belongs to the major facilitator superfamily. Bcr/CmlA family.</text>
</comment>
<dbReference type="InterPro" id="IPR020846">
    <property type="entry name" value="MFS_dom"/>
</dbReference>
<dbReference type="SUPFAM" id="SSF103473">
    <property type="entry name" value="MFS general substrate transporter"/>
    <property type="match status" value="1"/>
</dbReference>
<accession>A0A1T4WIM1</accession>
<evidence type="ECO:0000256" key="6">
    <source>
        <dbReference type="ARBA" id="ARBA00022989"/>
    </source>
</evidence>
<keyword evidence="8" id="KW-0997">Cell inner membrane</keyword>
<dbReference type="PROSITE" id="PS50850">
    <property type="entry name" value="MFS"/>
    <property type="match status" value="1"/>
</dbReference>
<keyword evidence="6 8" id="KW-1133">Transmembrane helix</keyword>
<dbReference type="InterPro" id="IPR004812">
    <property type="entry name" value="Efflux_drug-R_Bcr/CmlA"/>
</dbReference>
<feature type="transmembrane region" description="Helical" evidence="8">
    <location>
        <begin position="254"/>
        <end position="274"/>
    </location>
</feature>
<name>A0A1T4WIM1_9GAMM</name>
<dbReference type="Gene3D" id="1.20.1720.10">
    <property type="entry name" value="Multidrug resistance protein D"/>
    <property type="match status" value="1"/>
</dbReference>
<proteinExistence type="inferred from homology"/>
<evidence type="ECO:0000313" key="11">
    <source>
        <dbReference type="Proteomes" id="UP000190460"/>
    </source>
</evidence>
<dbReference type="EMBL" id="FUYB01000006">
    <property type="protein sequence ID" value="SKA77184.1"/>
    <property type="molecule type" value="Genomic_DNA"/>
</dbReference>
<feature type="transmembrane region" description="Helical" evidence="8">
    <location>
        <begin position="215"/>
        <end position="234"/>
    </location>
</feature>
<feature type="transmembrane region" description="Helical" evidence="8">
    <location>
        <begin position="78"/>
        <end position="97"/>
    </location>
</feature>
<dbReference type="Pfam" id="PF07690">
    <property type="entry name" value="MFS_1"/>
    <property type="match status" value="1"/>
</dbReference>
<comment type="subcellular location">
    <subcellularLocation>
        <location evidence="8">Cell inner membrane</location>
        <topology evidence="8">Multi-pass membrane protein</topology>
    </subcellularLocation>
    <subcellularLocation>
        <location evidence="1">Cell membrane</location>
        <topology evidence="1">Multi-pass membrane protein</topology>
    </subcellularLocation>
</comment>
<evidence type="ECO:0000259" key="9">
    <source>
        <dbReference type="PROSITE" id="PS50850"/>
    </source>
</evidence>
<dbReference type="STRING" id="92487.SAMN02745130_01756"/>
<dbReference type="CDD" id="cd17320">
    <property type="entry name" value="MFS_MdfA_MDR_like"/>
    <property type="match status" value="1"/>
</dbReference>
<reference evidence="10 11" key="1">
    <citation type="submission" date="2017-02" db="EMBL/GenBank/DDBJ databases">
        <authorList>
            <person name="Peterson S.W."/>
        </authorList>
    </citation>
    <scope>NUCLEOTIDE SEQUENCE [LARGE SCALE GENOMIC DNA]</scope>
    <source>
        <strain evidence="10 11">ATCC 49788</strain>
    </source>
</reference>
<sequence>MQPKMPGLVEFVTLVALLSSLMALAIDAMLPALPIIGDDLGVSNPNAPQLIISTVFLGMLVGQVLFGPLSDSVGRKPLIYWGLGLFMLGSLVSMFAPSFEMMLFGRILQGIGVAAPRVVTMALVRDCYSGREMAQIMSFTMIVFIMVPAIAPSLGQGILWVADWRMIFGSFIFLSAPMLIWFWLRMPETWPPQKRRPFAWQEQWIATKIVCSNRLVMGYSVVTGLVFAAFLGYLNSVQQILQEQYGLGEQFPLYFAALALSIGGASIVNAKLVMKLGMRLLSAYALQIVSALSAVFLVIVLLQQGQPPLWLFMLYCLIAFFSVGLLFGNLNALAMETIGDYAGIGASIIGVLSSAVAIPLGVVIGQAYNNTVIPIVLGFLILTVLALFLQRWTERQRSQD</sequence>